<dbReference type="Pfam" id="PF01435">
    <property type="entry name" value="Peptidase_M48"/>
    <property type="match status" value="1"/>
</dbReference>
<reference evidence="16" key="1">
    <citation type="journal article" date="2017" name="Genome Announc.">
        <title>Draft Genome Sequence of Terrimicrobium sacchariphilum NM-5T, a Facultative Anaerobic Soil Bacterium of the Class Spartobacteria.</title>
        <authorList>
            <person name="Qiu Y.L."/>
            <person name="Tourlousse D.M."/>
            <person name="Matsuura N."/>
            <person name="Ohashi A."/>
            <person name="Sekiguchi Y."/>
        </authorList>
    </citation>
    <scope>NUCLEOTIDE SEQUENCE [LARGE SCALE GENOMIC DNA]</scope>
    <source>
        <strain evidence="16">NM-5</strain>
    </source>
</reference>
<evidence type="ECO:0000256" key="1">
    <source>
        <dbReference type="ARBA" id="ARBA00001947"/>
    </source>
</evidence>
<accession>A0A146G666</accession>
<dbReference type="InParanoid" id="A0A146G666"/>
<feature type="region of interest" description="Disordered" evidence="12">
    <location>
        <begin position="328"/>
        <end position="358"/>
    </location>
</feature>
<dbReference type="PANTHER" id="PTHR43221:SF1">
    <property type="entry name" value="PROTEASE HTPX"/>
    <property type="match status" value="1"/>
</dbReference>
<sequence>MDFFDRQAAAQKRTGLLVFYFILAIVCLIALIVVAVSQIAGIPWNDPQLLGYVTLGTIAVVAIGSLTKIAELAQGGRVVAAMLGGEPVTPNTTDPQEKKLLNVVEEMSLASGVPVPEVYVLNDNTINAFAAGHGPGDTAIGVTRGCIDKLSRDELQGVIAHEFSHILHGDMKLNVRLIGLLNGILCVALIGAFVMRIFAYIRVDDGGSSNDGDRKNGMALTVAVFLIGLAVYIIGYIGVFFGNLIKAAVSRQREFLADASAVQYTRNPDGIAGALWKIGKFESRLSSPHAEEASHLYFGDGLAARTFSFFDTHPPLEDRIRAIAPNFEPPAELDRPPAPSIQRSSAATQPPPLPTQPVTTAETLERTLAGAAALLASVPDFALSNVRDLHGAIAFVYAMLLDERADYREAQLASIGVDDAMRREVMGLYNRRSEIPLPQRLPLIDLVVPTLRQLSPDQYATFRDNVHKLIAADQAVHLFEFALQKTLLRHLDLYFTRQTGASVKYRTIIPLLPSVQTLLSALAYIDHPDPAQRDAAFQAGAQQLMINASSYPMTRVDGCDLNRVDAALDETAQAAPQVKRTILAACREVVKHDGVVDTQQYELLRAIADSLDCPMPPLPPVTE</sequence>
<evidence type="ECO:0000259" key="14">
    <source>
        <dbReference type="Pfam" id="PF01435"/>
    </source>
</evidence>
<keyword evidence="8" id="KW-0862">Zinc</keyword>
<feature type="transmembrane region" description="Helical" evidence="13">
    <location>
        <begin position="16"/>
        <end position="37"/>
    </location>
</feature>
<proteinExistence type="predicted"/>
<feature type="transmembrane region" description="Helical" evidence="13">
    <location>
        <begin position="219"/>
        <end position="245"/>
    </location>
</feature>
<dbReference type="EMBL" id="BDCO01000002">
    <property type="protein sequence ID" value="GAT33080.1"/>
    <property type="molecule type" value="Genomic_DNA"/>
</dbReference>
<evidence type="ECO:0000256" key="2">
    <source>
        <dbReference type="ARBA" id="ARBA00004651"/>
    </source>
</evidence>
<keyword evidence="9 13" id="KW-1133">Transmembrane helix</keyword>
<dbReference type="InterPro" id="IPR001915">
    <property type="entry name" value="Peptidase_M48"/>
</dbReference>
<keyword evidence="3" id="KW-1003">Cell membrane</keyword>
<evidence type="ECO:0000256" key="12">
    <source>
        <dbReference type="SAM" id="MobiDB-lite"/>
    </source>
</evidence>
<feature type="domain" description="Peptidase M48" evidence="14">
    <location>
        <begin position="96"/>
        <end position="323"/>
    </location>
</feature>
<evidence type="ECO:0000256" key="3">
    <source>
        <dbReference type="ARBA" id="ARBA00022475"/>
    </source>
</evidence>
<dbReference type="GO" id="GO:0006508">
    <property type="term" value="P:proteolysis"/>
    <property type="evidence" value="ECO:0007669"/>
    <property type="project" value="UniProtKB-KW"/>
</dbReference>
<dbReference type="CDD" id="cd07340">
    <property type="entry name" value="M48B_Htpx_like"/>
    <property type="match status" value="1"/>
</dbReference>
<dbReference type="GO" id="GO:0005886">
    <property type="term" value="C:plasma membrane"/>
    <property type="evidence" value="ECO:0007669"/>
    <property type="project" value="UniProtKB-SubCell"/>
</dbReference>
<name>A0A146G666_TERSA</name>
<evidence type="ECO:0000256" key="11">
    <source>
        <dbReference type="ARBA" id="ARBA00023136"/>
    </source>
</evidence>
<comment type="subcellular location">
    <subcellularLocation>
        <location evidence="2">Cell membrane</location>
        <topology evidence="2">Multi-pass membrane protein</topology>
    </subcellularLocation>
</comment>
<dbReference type="GO" id="GO:0004222">
    <property type="term" value="F:metalloendopeptidase activity"/>
    <property type="evidence" value="ECO:0007669"/>
    <property type="project" value="InterPro"/>
</dbReference>
<evidence type="ECO:0000256" key="4">
    <source>
        <dbReference type="ARBA" id="ARBA00022670"/>
    </source>
</evidence>
<evidence type="ECO:0000256" key="8">
    <source>
        <dbReference type="ARBA" id="ARBA00022833"/>
    </source>
</evidence>
<comment type="cofactor">
    <cofactor evidence="1">
        <name>Zn(2+)</name>
        <dbReference type="ChEBI" id="CHEBI:29105"/>
    </cofactor>
</comment>
<dbReference type="GO" id="GO:0046872">
    <property type="term" value="F:metal ion binding"/>
    <property type="evidence" value="ECO:0007669"/>
    <property type="project" value="UniProtKB-KW"/>
</dbReference>
<keyword evidence="11 13" id="KW-0472">Membrane</keyword>
<dbReference type="InterPro" id="IPR050083">
    <property type="entry name" value="HtpX_protease"/>
</dbReference>
<evidence type="ECO:0000256" key="7">
    <source>
        <dbReference type="ARBA" id="ARBA00022801"/>
    </source>
</evidence>
<comment type="caution">
    <text evidence="15">The sequence shown here is derived from an EMBL/GenBank/DDBJ whole genome shotgun (WGS) entry which is preliminary data.</text>
</comment>
<keyword evidence="4 15" id="KW-0645">Protease</keyword>
<dbReference type="PANTHER" id="PTHR43221">
    <property type="entry name" value="PROTEASE HTPX"/>
    <property type="match status" value="1"/>
</dbReference>
<dbReference type="STRING" id="690879.TSACC_21486"/>
<evidence type="ECO:0000313" key="16">
    <source>
        <dbReference type="Proteomes" id="UP000076023"/>
    </source>
</evidence>
<feature type="transmembrane region" description="Helical" evidence="13">
    <location>
        <begin position="177"/>
        <end position="199"/>
    </location>
</feature>
<evidence type="ECO:0000256" key="10">
    <source>
        <dbReference type="ARBA" id="ARBA00023049"/>
    </source>
</evidence>
<gene>
    <name evidence="15" type="ORF">TSACC_21486</name>
</gene>
<feature type="transmembrane region" description="Helical" evidence="13">
    <location>
        <begin position="49"/>
        <end position="67"/>
    </location>
</feature>
<evidence type="ECO:0000256" key="13">
    <source>
        <dbReference type="SAM" id="Phobius"/>
    </source>
</evidence>
<protein>
    <submittedName>
        <fullName evidence="15">Zn-dependent protease with chaperone function</fullName>
    </submittedName>
</protein>
<keyword evidence="5 13" id="KW-0812">Transmembrane</keyword>
<evidence type="ECO:0000256" key="9">
    <source>
        <dbReference type="ARBA" id="ARBA00022989"/>
    </source>
</evidence>
<dbReference type="Gene3D" id="3.30.2010.10">
    <property type="entry name" value="Metalloproteases ('zincins'), catalytic domain"/>
    <property type="match status" value="1"/>
</dbReference>
<organism evidence="15 16">
    <name type="scientific">Terrimicrobium sacchariphilum</name>
    <dbReference type="NCBI Taxonomy" id="690879"/>
    <lineage>
        <taxon>Bacteria</taxon>
        <taxon>Pseudomonadati</taxon>
        <taxon>Verrucomicrobiota</taxon>
        <taxon>Terrimicrobiia</taxon>
        <taxon>Terrimicrobiales</taxon>
        <taxon>Terrimicrobiaceae</taxon>
        <taxon>Terrimicrobium</taxon>
    </lineage>
</organism>
<keyword evidence="7" id="KW-0378">Hydrolase</keyword>
<evidence type="ECO:0000256" key="6">
    <source>
        <dbReference type="ARBA" id="ARBA00022723"/>
    </source>
</evidence>
<evidence type="ECO:0000256" key="5">
    <source>
        <dbReference type="ARBA" id="ARBA00022692"/>
    </source>
</evidence>
<dbReference type="Proteomes" id="UP000076023">
    <property type="component" value="Unassembled WGS sequence"/>
</dbReference>
<dbReference type="RefSeq" id="WP_075078854.1">
    <property type="nucleotide sequence ID" value="NZ_BDCO01000002.1"/>
</dbReference>
<keyword evidence="10" id="KW-0482">Metalloprotease</keyword>
<dbReference type="AlphaFoldDB" id="A0A146G666"/>
<keyword evidence="16" id="KW-1185">Reference proteome</keyword>
<keyword evidence="6" id="KW-0479">Metal-binding</keyword>
<evidence type="ECO:0000313" key="15">
    <source>
        <dbReference type="EMBL" id="GAT33080.1"/>
    </source>
</evidence>